<dbReference type="STRING" id="1859457.BET10_14555"/>
<feature type="domain" description="Mannosylglycerate hydrolase MGH1-like glycoside hydrolase" evidence="2">
    <location>
        <begin position="316"/>
        <end position="739"/>
    </location>
</feature>
<dbReference type="Gene3D" id="1.50.10.10">
    <property type="match status" value="1"/>
</dbReference>
<dbReference type="SUPFAM" id="SSF48208">
    <property type="entry name" value="Six-hairpin glycosidases"/>
    <property type="match status" value="1"/>
</dbReference>
<dbReference type="EMBL" id="MKJU01000027">
    <property type="protein sequence ID" value="OHU90171.1"/>
    <property type="molecule type" value="Genomic_DNA"/>
</dbReference>
<dbReference type="Pfam" id="PF22422">
    <property type="entry name" value="MGH1-like_GH"/>
    <property type="match status" value="1"/>
</dbReference>
<dbReference type="PANTHER" id="PTHR23403:SF1">
    <property type="entry name" value="TREHALASE"/>
    <property type="match status" value="1"/>
</dbReference>
<evidence type="ECO:0000313" key="4">
    <source>
        <dbReference type="Proteomes" id="UP000179786"/>
    </source>
</evidence>
<evidence type="ECO:0000259" key="2">
    <source>
        <dbReference type="Pfam" id="PF22422"/>
    </source>
</evidence>
<dbReference type="InterPro" id="IPR048450">
    <property type="entry name" value="YgjK_N"/>
</dbReference>
<dbReference type="NCBIfam" id="NF007525">
    <property type="entry name" value="PRK10137.1"/>
    <property type="match status" value="1"/>
</dbReference>
<gene>
    <name evidence="3" type="ORF">BET10_14555</name>
</gene>
<dbReference type="InterPro" id="IPR008928">
    <property type="entry name" value="6-hairpin_glycosidase_sf"/>
</dbReference>
<protein>
    <submittedName>
        <fullName evidence="3">Alpha-glucosidase</fullName>
    </submittedName>
</protein>
<dbReference type="OrthoDB" id="9781878at2"/>
<dbReference type="Gene3D" id="2.70.98.50">
    <property type="entry name" value="putative glycoside hydrolase family protein from bacillus halodurans"/>
    <property type="match status" value="1"/>
</dbReference>
<dbReference type="Gene3D" id="3.30.1390.40">
    <property type="entry name" value="Ribosomal protein L30p/L7e"/>
    <property type="match status" value="1"/>
</dbReference>
<dbReference type="InterPro" id="IPR012341">
    <property type="entry name" value="6hp_glycosidase-like_sf"/>
</dbReference>
<evidence type="ECO:0000259" key="1">
    <source>
        <dbReference type="Pfam" id="PF21152"/>
    </source>
</evidence>
<feature type="domain" description="Glucosidase YgjK N-terminal" evidence="1">
    <location>
        <begin position="15"/>
        <end position="260"/>
    </location>
</feature>
<dbReference type="GO" id="GO:0004555">
    <property type="term" value="F:alpha,alpha-trehalase activity"/>
    <property type="evidence" value="ECO:0007669"/>
    <property type="project" value="InterPro"/>
</dbReference>
<dbReference type="GO" id="GO:0005993">
    <property type="term" value="P:trehalose catabolic process"/>
    <property type="evidence" value="ECO:0007669"/>
    <property type="project" value="TreeGrafter"/>
</dbReference>
<accession>A0A1S1MPU2</accession>
<dbReference type="PANTHER" id="PTHR23403">
    <property type="entry name" value="TREHALASE"/>
    <property type="match status" value="1"/>
</dbReference>
<evidence type="ECO:0000313" key="3">
    <source>
        <dbReference type="EMBL" id="OHU90171.1"/>
    </source>
</evidence>
<dbReference type="InterPro" id="IPR054491">
    <property type="entry name" value="MGH1-like_GH"/>
</dbReference>
<dbReference type="Pfam" id="PF21152">
    <property type="entry name" value="YgjK_N"/>
    <property type="match status" value="1"/>
</dbReference>
<keyword evidence="4" id="KW-1185">Reference proteome</keyword>
<sequence>MLLSGSSLAFNNLIDRVGEPSMMRPSDEFKHSPYSPFFDMGAWHGHLLPSSDEELGGFTGHAVIAEEYLLYIAKRFDRLQLYRHGERVPLSGEVFSQPGVLIQKLHGPEVRVTLTLRFVDHRTSLLKTHIESPHQHTLRFDGQLLSQFDDKRTHTQAFADYQPVLTPISNGIRVEFGRVRAPWELLTSGTSSYVMQKTLPITFTSEKNGFHAQARVDANTTFYTLYSHTLNDAEYKDTRKRHQAILKSPEQYLQQSKQRWHSYLQVTQKIKSPSHRRLLAKTIETLLGNWRAPAGAIKHHTVSPAVTARWFSGNLTWPWDTWKQAYTLSHFHPLLAKENINTVFAHQIQPGDKVRPQDVGMLPDLVGYNVSPERGGDGGNWSERNTKPSLAAWAVMKVYEQTQDSQWLKTMYPKLKAYRQWWLRNRDHNRNGVPEYGATLDKAHNNPKGQLKFILLEGDKHRVLYGLEQFRTLKSQGKSVTLPAQTAASWESGRDDAGNFGFIHPQQLAEYLKTGGKRQDWQVDFAKNVSTHGQLLGYSLKQESVDQASYMVADNRYLAKIARLLGHTDDAEVFAKAAQQLSDYINRCMFDPNSGYYYDIEIASVPLENGCAGKPLSKRGKGPEGWSPLFNQVATPAQAQAVRNVMLNPNEFNSHIPLGSAALSNPAFGPNIYWRGRVWLDQFYFGVKGLSHYGYHQDAQQLIEKLLSRANGLMQNAPIRENYHPLNGAVQGAPNFSWSAAHLFMLLTEFKLSKQDV</sequence>
<comment type="caution">
    <text evidence="3">The sequence shown here is derived from an EMBL/GenBank/DDBJ whole genome shotgun (WGS) entry which is preliminary data.</text>
</comment>
<dbReference type="Proteomes" id="UP000179786">
    <property type="component" value="Unassembled WGS sequence"/>
</dbReference>
<organism evidence="3 4">
    <name type="scientific">Pseudoalteromonas amylolytica</name>
    <dbReference type="NCBI Taxonomy" id="1859457"/>
    <lineage>
        <taxon>Bacteria</taxon>
        <taxon>Pseudomonadati</taxon>
        <taxon>Pseudomonadota</taxon>
        <taxon>Gammaproteobacteria</taxon>
        <taxon>Alteromonadales</taxon>
        <taxon>Pseudoalteromonadaceae</taxon>
        <taxon>Pseudoalteromonas</taxon>
    </lineage>
</organism>
<dbReference type="InterPro" id="IPR001661">
    <property type="entry name" value="Glyco_hydro_37"/>
</dbReference>
<dbReference type="AlphaFoldDB" id="A0A1S1MPU2"/>
<proteinExistence type="predicted"/>
<reference evidence="3 4" key="1">
    <citation type="submission" date="2016-09" db="EMBL/GenBank/DDBJ databases">
        <title>Pseudoalteromonas amylolytica sp. nov., isolated from the surface seawater.</title>
        <authorList>
            <person name="Wu Y.-H."/>
            <person name="Cheng H."/>
            <person name="Jin X.-B."/>
            <person name="Wang C.-S."/>
            <person name="Xu X.-W."/>
        </authorList>
    </citation>
    <scope>NUCLEOTIDE SEQUENCE [LARGE SCALE GENOMIC DNA]</scope>
    <source>
        <strain evidence="3 4">JW1</strain>
    </source>
</reference>
<dbReference type="Gene3D" id="1.10.287.100">
    <property type="match status" value="1"/>
</dbReference>
<name>A0A1S1MPU2_9GAMM</name>